<feature type="domain" description="SLH" evidence="4">
    <location>
        <begin position="1794"/>
        <end position="1848"/>
    </location>
</feature>
<evidence type="ECO:0000256" key="2">
    <source>
        <dbReference type="SAM" id="MobiDB-lite"/>
    </source>
</evidence>
<dbReference type="RefSeq" id="WP_119598717.1">
    <property type="nucleotide sequence ID" value="NZ_QXQA01000003.1"/>
</dbReference>
<dbReference type="InterPro" id="IPR052177">
    <property type="entry name" value="Divisome_Glycosyl_Hydrolase"/>
</dbReference>
<dbReference type="Pfam" id="PF00395">
    <property type="entry name" value="SLH"/>
    <property type="match status" value="3"/>
</dbReference>
<dbReference type="OrthoDB" id="9794671at2"/>
<sequence length="1848" mass="199224">MYVHRKQNRSIAILLAFMLLWGTLFTGVAAAADGGETGAENQAPGQADGIAVPSADTPPADEPSSEQIPSLSSDEPGLSAAAAESAQTMLIEDFEDMTDLFTSEIRTVPGSTKLEKQTRPSPVMYGHASGKLTYNFTGTIGTSAAYLNFSSKTLSGYPTKIGAWVYGDAGKHWLRAQFEDGSGAKHVSDFTTTTGFNWSGWKYVTVNVPQGKPAPLKLTQIYITELNNDNKTSGAVYFDQVSAIYSDQSPVSVELSGLRGMKPGESLQAKALATVVGGTALTDVTASTSFSSSAPEVASVSATGLVEAAGLGTTTITAANGNLQATYLLTVSETGAAPTGIELEGSTVLEIGNTETVRAFAFYEGNTEAVPAGQDVAFASSNSAVATVDSAGNLAAVGAGSTVISAAWNGQAASYTLTVNEPVPVLQSIRIAGLQPMTEGESAQASVFAAYSILTEEVDVTDEAVFASSNPEVAEISEEGLVTAKMRGTTRIEAQFENKTVRLLLIVNTSQEPLKRELRAAWIASVENIDWPAKGVTTEAEQKQDFIELLDELAATGINAVIVQVKPTADAFYPSELAPWSEWLTGEQGKDPGYDPLAFMLEEAHKRNMEFHAWFNPYRISMHADLNKLVDDHPAKLHPDWVESYGGKLYFNPGVPEAKQYVIDSVMEVVDHYDIDAVHFDDYFYPYPVTGEEFPDDAEYTAYGSAFANKAAWRRNNVDTLIEGLSDAIKASKPYVKFGISPFGIWRNKSTDSAGSDTNGLQSYDALNADTKGWVEKGWLDYIAPQDYWHFNNGPAAYEKVLDWWRGVVEGRDVHLYVGQAIYRVPTWEDPQEFSNQIVYNRSYPETVRGSMLFSAKDVIANYLGTQDQLMQELYRYPALPPTMPWLDNEAPEAPALLSALSAKSGQVELRFEDAPESDAAYYAVYRQEGDSAPDTTDPSKLIGKVRKQSGAAQQMYLDMNVQDGVTYTYVVTALDRLHNESGGSNAVASAYEAGDRLYEKIMAKDAVSGTIELERAGVKKLAANVTIEQKLGERVFPRLLQEVMVGAENAEIQLNENGEISKITLIGETERDTMRIGIRSSIADISDLTQLNHNSIELLSASPFRIVDKIGERNVTAAANLPVSITVTEGTITVAQDGKTLLTTTNRIYALPPANGGLIEVSSITRAQGKPKYRGQLEITAAENGGKLRLVNELSMEQYLYQVVPSEMPASFGLEALKAQAVAARTYALADYLSNRFAQYGFHVDDSTSSQVYNNTAENELTKQAVDATAGQVMVSGGMLVDARYYSTSGGYGASKHEVWADTGTNLFPGTAIPYLTAKSYTYSPDNNEQMLEIDTSNEDEINAFYKDLSLNGYDSDSLYFRWKVSLTAEELGKTVNKNIKLRYAAEPMFILTKQPDGSYASKPIPEAGIGELLGMSVAKRGAGGNITELLIEGTTGTYKIIKEYNIRFTIRPNKSDTGSGTDILAYRAKGGSSEYDPAATLKNPSILYSAFFTFDLAKNGEGDIESVTFYGGGNGHGVGMSQYGAQMLGKSGKTFADILNAYYTGMNIVSLNSPIMTSLETAAPIKLQTGATHKLKVYGIFSNGDKAEVTAGIGYQSSDSAIVSVDADGNLKALKAGTAEMTITVGALSTRVTVTAYNAPVYPPPPGNNSGNPGEKPEEEPGHPVINFTDIVNHWAKAAIERAVELGIVLGYEDGTFRPEAKVTRAQFVTLLMRAFPVETNKANVKPLFADHDSIPDWALDAVMQAAAAGYIQGYEDGSFRPDEPISRSEITALIVRFAGLEPIEDAELAFEDGDSAPAWARGYIAAAVEAGLIQGKGNNRFGPNDDSKRAEAVVLLLALLDSAEE</sequence>
<proteinExistence type="predicted"/>
<feature type="region of interest" description="Disordered" evidence="2">
    <location>
        <begin position="1642"/>
        <end position="1665"/>
    </location>
</feature>
<dbReference type="Gene3D" id="2.60.120.430">
    <property type="entry name" value="Galactose-binding lectin"/>
    <property type="match status" value="1"/>
</dbReference>
<dbReference type="SUPFAM" id="SSF51445">
    <property type="entry name" value="(Trans)glycosidases"/>
    <property type="match status" value="1"/>
</dbReference>
<evidence type="ECO:0000313" key="5">
    <source>
        <dbReference type="EMBL" id="RIX53971.1"/>
    </source>
</evidence>
<dbReference type="InterPro" id="IPR013783">
    <property type="entry name" value="Ig-like_fold"/>
</dbReference>
<dbReference type="InterPro" id="IPR013693">
    <property type="entry name" value="SpoIID/LytB_N"/>
</dbReference>
<dbReference type="Gene3D" id="2.60.40.10">
    <property type="entry name" value="Immunoglobulins"/>
    <property type="match status" value="1"/>
</dbReference>
<feature type="region of interest" description="Disordered" evidence="2">
    <location>
        <begin position="36"/>
        <end position="79"/>
    </location>
</feature>
<reference evidence="5 6" key="1">
    <citation type="submission" date="2018-09" db="EMBL/GenBank/DDBJ databases">
        <title>Paenibacillus aracenensis nov. sp. isolated from a cave in southern Spain.</title>
        <authorList>
            <person name="Jurado V."/>
            <person name="Gutierrez-Patricio S."/>
            <person name="Gonzalez-Pimentel J.L."/>
            <person name="Miller A.Z."/>
            <person name="Laiz L."/>
            <person name="Saiz-Jimenez C."/>
        </authorList>
    </citation>
    <scope>NUCLEOTIDE SEQUENCE [LARGE SCALE GENOMIC DNA]</scope>
    <source>
        <strain evidence="5 6">DSM 22867</strain>
    </source>
</reference>
<accession>A0A3A1V2B7</accession>
<dbReference type="SMART" id="SM00635">
    <property type="entry name" value="BID_2"/>
    <property type="match status" value="4"/>
</dbReference>
<comment type="caution">
    <text evidence="5">The sequence shown here is derived from an EMBL/GenBank/DDBJ whole genome shotgun (WGS) entry which is preliminary data.</text>
</comment>
<feature type="chain" id="PRO_5017307357" evidence="3">
    <location>
        <begin position="32"/>
        <end position="1848"/>
    </location>
</feature>
<dbReference type="Pfam" id="PF02638">
    <property type="entry name" value="GHL10"/>
    <property type="match status" value="1"/>
</dbReference>
<dbReference type="InterPro" id="IPR003343">
    <property type="entry name" value="Big_2"/>
</dbReference>
<dbReference type="GO" id="GO:0030435">
    <property type="term" value="P:sporulation resulting in formation of a cellular spore"/>
    <property type="evidence" value="ECO:0007669"/>
    <property type="project" value="InterPro"/>
</dbReference>
<dbReference type="Pfam" id="PF02368">
    <property type="entry name" value="Big_2"/>
    <property type="match status" value="2"/>
</dbReference>
<keyword evidence="1 3" id="KW-0732">Signal</keyword>
<dbReference type="Pfam" id="PF08486">
    <property type="entry name" value="SpoIID"/>
    <property type="match status" value="1"/>
</dbReference>
<dbReference type="SUPFAM" id="SSF49373">
    <property type="entry name" value="Invasin/intimin cell-adhesion fragments"/>
    <property type="match status" value="4"/>
</dbReference>
<dbReference type="InterPro" id="IPR003790">
    <property type="entry name" value="GHL10"/>
</dbReference>
<protein>
    <submittedName>
        <fullName evidence="5">SpoIID/LytB domain-containing protein</fullName>
    </submittedName>
</protein>
<dbReference type="NCBIfam" id="TIGR02669">
    <property type="entry name" value="SpoIID_LytB"/>
    <property type="match status" value="1"/>
</dbReference>
<evidence type="ECO:0000256" key="1">
    <source>
        <dbReference type="ARBA" id="ARBA00022729"/>
    </source>
</evidence>
<dbReference type="InterPro" id="IPR008964">
    <property type="entry name" value="Invasin/intimin_cell_adhesion"/>
</dbReference>
<feature type="signal peptide" evidence="3">
    <location>
        <begin position="1"/>
        <end position="31"/>
    </location>
</feature>
<dbReference type="Gene3D" id="3.20.20.80">
    <property type="entry name" value="Glycosidases"/>
    <property type="match status" value="1"/>
</dbReference>
<keyword evidence="6" id="KW-1185">Reference proteome</keyword>
<dbReference type="EMBL" id="QXQA01000003">
    <property type="protein sequence ID" value="RIX53971.1"/>
    <property type="molecule type" value="Genomic_DNA"/>
</dbReference>
<evidence type="ECO:0000259" key="4">
    <source>
        <dbReference type="PROSITE" id="PS51272"/>
    </source>
</evidence>
<name>A0A3A1V2B7_9BACL</name>
<dbReference type="Proteomes" id="UP000266482">
    <property type="component" value="Unassembled WGS sequence"/>
</dbReference>
<evidence type="ECO:0000313" key="6">
    <source>
        <dbReference type="Proteomes" id="UP000266482"/>
    </source>
</evidence>
<dbReference type="PROSITE" id="PS51272">
    <property type="entry name" value="SLH"/>
    <property type="match status" value="3"/>
</dbReference>
<evidence type="ECO:0000256" key="3">
    <source>
        <dbReference type="SAM" id="SignalP"/>
    </source>
</evidence>
<dbReference type="PANTHER" id="PTHR43405:SF1">
    <property type="entry name" value="GLYCOSYL HYDROLASE DIGH"/>
    <property type="match status" value="1"/>
</dbReference>
<feature type="domain" description="SLH" evidence="4">
    <location>
        <begin position="1731"/>
        <end position="1791"/>
    </location>
</feature>
<organism evidence="5 6">
    <name type="scientific">Paenibacillus nanensis</name>
    <dbReference type="NCBI Taxonomy" id="393251"/>
    <lineage>
        <taxon>Bacteria</taxon>
        <taxon>Bacillati</taxon>
        <taxon>Bacillota</taxon>
        <taxon>Bacilli</taxon>
        <taxon>Bacillales</taxon>
        <taxon>Paenibacillaceae</taxon>
        <taxon>Paenibacillus</taxon>
    </lineage>
</organism>
<dbReference type="InterPro" id="IPR013486">
    <property type="entry name" value="SpoIID/LytB"/>
</dbReference>
<dbReference type="InterPro" id="IPR001119">
    <property type="entry name" value="SLH_dom"/>
</dbReference>
<dbReference type="Gene3D" id="2.60.40.1080">
    <property type="match status" value="4"/>
</dbReference>
<gene>
    <name evidence="5" type="ORF">D3P08_06890</name>
</gene>
<dbReference type="PANTHER" id="PTHR43405">
    <property type="entry name" value="GLYCOSYL HYDROLASE DIGH"/>
    <property type="match status" value="1"/>
</dbReference>
<dbReference type="InterPro" id="IPR017853">
    <property type="entry name" value="GH"/>
</dbReference>
<feature type="domain" description="SLH" evidence="4">
    <location>
        <begin position="1665"/>
        <end position="1728"/>
    </location>
</feature>